<dbReference type="InterPro" id="IPR052441">
    <property type="entry name" value="Armadillo-Ser/Thr_Kinase"/>
</dbReference>
<evidence type="ECO:0000256" key="2">
    <source>
        <dbReference type="ARBA" id="ARBA00022837"/>
    </source>
</evidence>
<comment type="caution">
    <text evidence="4">The sequence shown here is derived from an EMBL/GenBank/DDBJ whole genome shotgun (WGS) entry which is preliminary data.</text>
</comment>
<dbReference type="InterPro" id="IPR000225">
    <property type="entry name" value="Armadillo"/>
</dbReference>
<feature type="domain" description="EF-hand" evidence="3">
    <location>
        <begin position="1181"/>
        <end position="1216"/>
    </location>
</feature>
<dbReference type="InterPro" id="IPR016024">
    <property type="entry name" value="ARM-type_fold"/>
</dbReference>
<dbReference type="PROSITE" id="PS50222">
    <property type="entry name" value="EF_HAND_2"/>
    <property type="match status" value="2"/>
</dbReference>
<dbReference type="SUPFAM" id="SSF48371">
    <property type="entry name" value="ARM repeat"/>
    <property type="match status" value="3"/>
</dbReference>
<dbReference type="PANTHER" id="PTHR46618:SF1">
    <property type="entry name" value="ARMADILLO REPEAT-CONTAINING PROTEIN 3"/>
    <property type="match status" value="1"/>
</dbReference>
<evidence type="ECO:0000256" key="1">
    <source>
        <dbReference type="ARBA" id="ARBA00022737"/>
    </source>
</evidence>
<dbReference type="GO" id="GO:0005509">
    <property type="term" value="F:calcium ion binding"/>
    <property type="evidence" value="ECO:0007669"/>
    <property type="project" value="InterPro"/>
</dbReference>
<keyword evidence="5" id="KW-1185">Reference proteome</keyword>
<gene>
    <name evidence="4" type="ORF">P43SY_006086</name>
</gene>
<dbReference type="Gene3D" id="1.10.238.10">
    <property type="entry name" value="EF-hand"/>
    <property type="match status" value="1"/>
</dbReference>
<sequence>MLLSLFSNEENVFELFNQVDTVGHIFALVQRIHDLGSMRRDACDAKSSDVATQALDQVEESEVLAVLDLPLRVLVKISGSPFSHVRFHSILAPLCELLSGGLVGNSQQHLVFYKQLLNDGTNIPAVLRLITDQRSDDVAIAALQLLLAAATEREVEIAITVEDGVSILVKTLQSTSKWTLQCLLLALLRNMCHDSEIPVLILHEDGLGRLISFVRERRGLSNEIDPAVPDYLLCLHKLAQSRRFADLYVEKWHLNALLGVALTRTRVHEAKRVIERAALTTPQILELLELAARLASSLPASSVQGELSDVVWLNAMVLIADLSREDAERESLGTAVDILLTVFVWASQNDESFNMFCRHAGQLRAVLRILPTCSEHGHTALLALLDALTKRVAQIEWLNDLLTGLLDAVYQHATTLPNAVREKLLVNILLILKRMGDEGITASRVYEHSLQQIITNVQHATELVARCSWDLLGVLMEALKCLSKAVRSHDEVLQKVGETAGIAAQLFRVLIGGGGGGSTETGALNQEHAAHVIARLASQEFFRASLLSQDQITALIDALESVHPTIVLYALESLFYLSEFTMCLDSLVRHATVPVLAQILASPLIAQDLLRLRSVERYVVGLLANMCAKNKVIGRRVVSSHLLPRLRQFLASQDPAVVLVAPSIPSEIQHFAVWTIKSVSKDPELVGKLHEQQILETMVDHLTSYEPLKTQRKAFGALSNMISHYRPGAVFPDEIALMALTRAMVDCMHRLVVMSDGQQSLARALTVLEAIASLGQSDKDMLCEQQGLAVATQLLDALEPNVKLRALHVVLRWVEDNTNYEQLQEVFSEAPLLSVVRAISEEPGDSLLIALQLLNLLLKLDDAFRNKLTGMTNEILLRLVATIVRTASPGAVGLAGFQVRVLSETLKALVAMTKGGKSSIATPSVIVDSLDQLVDLLANPPSEAIRLNTLYLIVNFASSMDLRARMIENGTLHILLSIFKGKPSSQPAQRDDKILQLCLLGVALLTAVDYARATSALLESLDEILQSLTSKNPAVQANAVWVISNICGEVDKKTVQEPVSKHTEIMRSRDAEKGLDFDGLKAVLDALGAQMNESDMREIFYESDMVRDNSLSHKEFVVSLAISYLLGLIKNFESIPRALVHAPEEVTLSADDAQALALPQGEMHSSRESIIPEDGPALVAKTLEMIVTAYLMFDEDASGTIQIGEVRKVMQEHQQTTPRATLERKASGMTTKAIREERIKEMDVNQDGTITFQEFVLTFQKWVGVDD</sequence>
<reference evidence="4" key="1">
    <citation type="submission" date="2021-12" db="EMBL/GenBank/DDBJ databases">
        <title>Prjna785345.</title>
        <authorList>
            <person name="Rujirawat T."/>
            <person name="Krajaejun T."/>
        </authorList>
    </citation>
    <scope>NUCLEOTIDE SEQUENCE</scope>
    <source>
        <strain evidence="4">Pi057C3</strain>
    </source>
</reference>
<evidence type="ECO:0000313" key="5">
    <source>
        <dbReference type="Proteomes" id="UP001209570"/>
    </source>
</evidence>
<keyword evidence="2" id="KW-0106">Calcium</keyword>
<protein>
    <recommendedName>
        <fullName evidence="3">EF-hand domain-containing protein</fullName>
    </recommendedName>
</protein>
<dbReference type="Gene3D" id="1.25.10.10">
    <property type="entry name" value="Leucine-rich Repeat Variant"/>
    <property type="match status" value="4"/>
</dbReference>
<dbReference type="AlphaFoldDB" id="A0AAD5M248"/>
<proteinExistence type="predicted"/>
<dbReference type="InterPro" id="IPR011992">
    <property type="entry name" value="EF-hand-dom_pair"/>
</dbReference>
<dbReference type="SMART" id="SM00185">
    <property type="entry name" value="ARM"/>
    <property type="match status" value="6"/>
</dbReference>
<dbReference type="Pfam" id="PF13833">
    <property type="entry name" value="EF-hand_8"/>
    <property type="match status" value="1"/>
</dbReference>
<dbReference type="CDD" id="cd00051">
    <property type="entry name" value="EFh"/>
    <property type="match status" value="1"/>
</dbReference>
<dbReference type="Proteomes" id="UP001209570">
    <property type="component" value="Unassembled WGS sequence"/>
</dbReference>
<dbReference type="PROSITE" id="PS00018">
    <property type="entry name" value="EF_HAND_1"/>
    <property type="match status" value="2"/>
</dbReference>
<organism evidence="4 5">
    <name type="scientific">Pythium insidiosum</name>
    <name type="common">Pythiosis disease agent</name>
    <dbReference type="NCBI Taxonomy" id="114742"/>
    <lineage>
        <taxon>Eukaryota</taxon>
        <taxon>Sar</taxon>
        <taxon>Stramenopiles</taxon>
        <taxon>Oomycota</taxon>
        <taxon>Peronosporomycetes</taxon>
        <taxon>Pythiales</taxon>
        <taxon>Pythiaceae</taxon>
        <taxon>Pythium</taxon>
    </lineage>
</organism>
<dbReference type="SUPFAM" id="SSF47473">
    <property type="entry name" value="EF-hand"/>
    <property type="match status" value="1"/>
</dbReference>
<dbReference type="InterPro" id="IPR002048">
    <property type="entry name" value="EF_hand_dom"/>
</dbReference>
<dbReference type="Pfam" id="PF13499">
    <property type="entry name" value="EF-hand_7"/>
    <property type="match status" value="1"/>
</dbReference>
<feature type="domain" description="EF-hand" evidence="3">
    <location>
        <begin position="1230"/>
        <end position="1265"/>
    </location>
</feature>
<accession>A0AAD5M248</accession>
<dbReference type="EMBL" id="JAKCXM010000179">
    <property type="protein sequence ID" value="KAJ0399540.1"/>
    <property type="molecule type" value="Genomic_DNA"/>
</dbReference>
<evidence type="ECO:0000259" key="3">
    <source>
        <dbReference type="PROSITE" id="PS50222"/>
    </source>
</evidence>
<dbReference type="InterPro" id="IPR011989">
    <property type="entry name" value="ARM-like"/>
</dbReference>
<name>A0AAD5M248_PYTIN</name>
<keyword evidence="1" id="KW-0677">Repeat</keyword>
<dbReference type="InterPro" id="IPR018247">
    <property type="entry name" value="EF_Hand_1_Ca_BS"/>
</dbReference>
<evidence type="ECO:0000313" key="4">
    <source>
        <dbReference type="EMBL" id="KAJ0399540.1"/>
    </source>
</evidence>
<dbReference type="PANTHER" id="PTHR46618">
    <property type="entry name" value="ARMADILLO REPEAT-CONTAINING PROTEIN 3"/>
    <property type="match status" value="1"/>
</dbReference>